<dbReference type="AlphaFoldDB" id="A0A177WG86"/>
<dbReference type="Proteomes" id="UP000077115">
    <property type="component" value="Unassembled WGS sequence"/>
</dbReference>
<reference evidence="3 4" key="1">
    <citation type="submission" date="2006-10" db="EMBL/GenBank/DDBJ databases">
        <title>The Genome Sequence of Batrachochytrium dendrobatidis JEL423.</title>
        <authorList>
            <consortium name="The Broad Institute Genome Sequencing Platform"/>
            <person name="Birren B."/>
            <person name="Lander E."/>
            <person name="Galagan J."/>
            <person name="Cuomo C."/>
            <person name="Devon K."/>
            <person name="Jaffe D."/>
            <person name="Butler J."/>
            <person name="Alvarez P."/>
            <person name="Gnerre S."/>
            <person name="Grabherr M."/>
            <person name="Kleber M."/>
            <person name="Mauceli E."/>
            <person name="Brockman W."/>
            <person name="Young S."/>
            <person name="LaButti K."/>
            <person name="Sykes S."/>
            <person name="DeCaprio D."/>
            <person name="Crawford M."/>
            <person name="Koehrsen M."/>
            <person name="Engels R."/>
            <person name="Montgomery P."/>
            <person name="Pearson M."/>
            <person name="Howarth C."/>
            <person name="Larson L."/>
            <person name="White J."/>
            <person name="O'Leary S."/>
            <person name="Kodira C."/>
            <person name="Zeng Q."/>
            <person name="Yandava C."/>
            <person name="Alvarado L."/>
            <person name="Longcore J."/>
            <person name="James T."/>
        </authorList>
    </citation>
    <scope>NUCLEOTIDE SEQUENCE [LARGE SCALE GENOMIC DNA]</scope>
    <source>
        <strain evidence="3 4">JEL423</strain>
    </source>
</reference>
<keyword evidence="2" id="KW-0812">Transmembrane</keyword>
<keyword evidence="2" id="KW-0472">Membrane</keyword>
<protein>
    <submittedName>
        <fullName evidence="3">Uncharacterized protein</fullName>
    </submittedName>
</protein>
<reference evidence="3 4" key="2">
    <citation type="submission" date="2016-05" db="EMBL/GenBank/DDBJ databases">
        <title>Lineage-specific infection strategies underlie the spectrum of fungal disease in amphibians.</title>
        <authorList>
            <person name="Cuomo C.A."/>
            <person name="Farrer R.A."/>
            <person name="James T."/>
            <person name="Longcore J."/>
            <person name="Birren B."/>
        </authorList>
    </citation>
    <scope>NUCLEOTIDE SEQUENCE [LARGE SCALE GENOMIC DNA]</scope>
    <source>
        <strain evidence="3 4">JEL423</strain>
    </source>
</reference>
<gene>
    <name evidence="3" type="ORF">BDEG_22610</name>
</gene>
<dbReference type="VEuPathDB" id="FungiDB:BDEG_22610"/>
<evidence type="ECO:0000256" key="1">
    <source>
        <dbReference type="SAM" id="MobiDB-lite"/>
    </source>
</evidence>
<evidence type="ECO:0000313" key="4">
    <source>
        <dbReference type="Proteomes" id="UP000077115"/>
    </source>
</evidence>
<name>A0A177WG86_BATDL</name>
<organism evidence="3 4">
    <name type="scientific">Batrachochytrium dendrobatidis (strain JEL423)</name>
    <dbReference type="NCBI Taxonomy" id="403673"/>
    <lineage>
        <taxon>Eukaryota</taxon>
        <taxon>Fungi</taxon>
        <taxon>Fungi incertae sedis</taxon>
        <taxon>Chytridiomycota</taxon>
        <taxon>Chytridiomycota incertae sedis</taxon>
        <taxon>Chytridiomycetes</taxon>
        <taxon>Rhizophydiales</taxon>
        <taxon>Rhizophydiales incertae sedis</taxon>
        <taxon>Batrachochytrium</taxon>
    </lineage>
</organism>
<proteinExistence type="predicted"/>
<feature type="region of interest" description="Disordered" evidence="1">
    <location>
        <begin position="145"/>
        <end position="166"/>
    </location>
</feature>
<evidence type="ECO:0000313" key="3">
    <source>
        <dbReference type="EMBL" id="OAJ38704.1"/>
    </source>
</evidence>
<sequence>MTQSSTTENPTATLSINGTAYHLSQLEHDTVFKPYTSLAPYSKWGSLIGTATGFSIAVFRGWRIPGTIGISILGLTVGQFVGVGLGIKNYFRNINNLPPSPLSIALREVCSSRNKKEINDNTTLLFEFGPVTASWDSKKLPEKYKSECGRSSTNKYGDSTIHEDPK</sequence>
<dbReference type="EMBL" id="DS022302">
    <property type="protein sequence ID" value="OAJ38704.1"/>
    <property type="molecule type" value="Genomic_DNA"/>
</dbReference>
<evidence type="ECO:0000256" key="2">
    <source>
        <dbReference type="SAM" id="Phobius"/>
    </source>
</evidence>
<keyword evidence="2" id="KW-1133">Transmembrane helix</keyword>
<accession>A0A177WG86</accession>
<feature type="transmembrane region" description="Helical" evidence="2">
    <location>
        <begin position="68"/>
        <end position="87"/>
    </location>
</feature>